<evidence type="ECO:0000259" key="3">
    <source>
        <dbReference type="Pfam" id="PF04426"/>
    </source>
</evidence>
<feature type="region of interest" description="Disordered" evidence="1">
    <location>
        <begin position="135"/>
        <end position="154"/>
    </location>
</feature>
<dbReference type="InterPro" id="IPR007519">
    <property type="entry name" value="Bul1_N"/>
</dbReference>
<dbReference type="Pfam" id="PF04425">
    <property type="entry name" value="Bul1_N"/>
    <property type="match status" value="1"/>
</dbReference>
<organism evidence="4">
    <name type="scientific">Lachancea kluyveri</name>
    <name type="common">Yeast</name>
    <name type="synonym">Saccharomyces kluyveri</name>
    <dbReference type="NCBI Taxonomy" id="4934"/>
    <lineage>
        <taxon>Eukaryota</taxon>
        <taxon>Fungi</taxon>
        <taxon>Dikarya</taxon>
        <taxon>Ascomycota</taxon>
        <taxon>Saccharomycotina</taxon>
        <taxon>Saccharomycetes</taxon>
        <taxon>Saccharomycetales</taxon>
        <taxon>Saccharomycetaceae</taxon>
        <taxon>Lachancea</taxon>
    </lineage>
</organism>
<dbReference type="EMBL" id="AY145035">
    <property type="protein sequence ID" value="AAO32597.1"/>
    <property type="molecule type" value="Genomic_DNA"/>
</dbReference>
<feature type="compositionally biased region" description="Basic and acidic residues" evidence="1">
    <location>
        <begin position="1"/>
        <end position="11"/>
    </location>
</feature>
<dbReference type="Pfam" id="PF04426">
    <property type="entry name" value="Bul1_C"/>
    <property type="match status" value="1"/>
</dbReference>
<feature type="domain" description="Bul1 N-terminal" evidence="2">
    <location>
        <begin position="75"/>
        <end position="505"/>
    </location>
</feature>
<feature type="region of interest" description="Disordered" evidence="1">
    <location>
        <begin position="1"/>
        <end position="82"/>
    </location>
</feature>
<feature type="domain" description="Bul1 C-terminal" evidence="3">
    <location>
        <begin position="634"/>
        <end position="906"/>
    </location>
</feature>
<feature type="compositionally biased region" description="Basic and acidic residues" evidence="1">
    <location>
        <begin position="24"/>
        <end position="35"/>
    </location>
</feature>
<feature type="compositionally biased region" description="Polar residues" evidence="1">
    <location>
        <begin position="135"/>
        <end position="144"/>
    </location>
</feature>
<proteinExistence type="predicted"/>
<dbReference type="PANTHER" id="PTHR31904:SF1">
    <property type="entry name" value="BYPASS OF STOP CODON PROTEIN 5-RELATED"/>
    <property type="match status" value="1"/>
</dbReference>
<evidence type="ECO:0000259" key="2">
    <source>
        <dbReference type="Pfam" id="PF04425"/>
    </source>
</evidence>
<reference evidence="4" key="2">
    <citation type="journal article" date="2003" name="Nature">
        <title>Yeast genome duplication was followed by asynchronous differentiation of duplicated genes.</title>
        <authorList>
            <person name="Langkjaer R.B."/>
            <person name="Cliften P.F."/>
            <person name="Johnston M."/>
            <person name="Piskur J."/>
        </authorList>
    </citation>
    <scope>NUCLEOTIDE SEQUENCE</scope>
    <source>
        <strain evidence="4">CBS3082</strain>
    </source>
</reference>
<dbReference type="AlphaFoldDB" id="Q875N4"/>
<accession>Q875N4</accession>
<feature type="compositionally biased region" description="Low complexity" evidence="1">
    <location>
        <begin position="799"/>
        <end position="819"/>
    </location>
</feature>
<dbReference type="InterPro" id="IPR039634">
    <property type="entry name" value="Bul1-like"/>
</dbReference>
<reference evidence="4" key="1">
    <citation type="submission" date="2002-08" db="EMBL/GenBank/DDBJ databases">
        <authorList>
            <person name="Langkjaer R.B."/>
            <person name="Cliften P.F."/>
            <person name="Johnston M."/>
            <person name="Piskur J."/>
        </authorList>
    </citation>
    <scope>NUCLEOTIDE SEQUENCE</scope>
    <source>
        <strain evidence="4">CBS3082</strain>
    </source>
</reference>
<name>Q875N4_LACKL</name>
<feature type="compositionally biased region" description="Low complexity" evidence="1">
    <location>
        <begin position="37"/>
        <end position="58"/>
    </location>
</feature>
<dbReference type="InterPro" id="IPR022794">
    <property type="entry name" value="Bul1_C"/>
</dbReference>
<feature type="region of interest" description="Disordered" evidence="1">
    <location>
        <begin position="791"/>
        <end position="821"/>
    </location>
</feature>
<protein>
    <submittedName>
        <fullName evidence="4">BUL2</fullName>
    </submittedName>
</protein>
<evidence type="ECO:0000313" key="4">
    <source>
        <dbReference type="EMBL" id="AAO32597.1"/>
    </source>
</evidence>
<dbReference type="PANTHER" id="PTHR31904">
    <property type="entry name" value="BYPASS OF STOP CODON PROTEIN 5-RELATED"/>
    <property type="match status" value="1"/>
</dbReference>
<sequence>MPLSKDNDKPELGGQSRRPRLRRERSDDVAQERHRSNSPSFFFKSSSSSNLLRFRQSRPPVHSSLSSRPPVRGSSDTEVSSMAQEEGNNMMIDVLPSFQLYNTLHRHIPRGNVNADLHDYPPSYQAVQQQAPVLQNGSNNSSTIEPIPQPSVPATPNLLSPSVTPSGSLANLQTFSASQVNIQALNTQQEPIEDDLSDNDNIFVDKLYSLPKLTTPIDIDIRITKNAVKPHIKPEEESILKEYTSGDIIHGYAVISNKSSQPLKFEMFYVTLEGYAAIVDKQHGKRTVKRFLRMVDLSASWSYANIDLSSGINYVPGELDYDNCILGLNNNRILEPGAKYKKFFMFKLPNQLLDISCKHEQFSHCLMPPSFGIDKFKSGGKYSSIKINPMLGYGHLGTKGSPILTNDLVNDNVSINYAVDAKVVGKDHKTQKLNIMREKEYNLRFIPFGFCQPLLGERSPLSQLKDLTKLVQERLGALDRVFQRMEKNEKITGSDVHSTDISGTIDDDSEIDSEEILRRKLQQLHVNNRIDPACSSFPVRNIKNLKREENMVESEFRYTIKSKTKSSKKLKKGFFTGFGANHPNNAVASTPSTSKEAVKSGIIVLTTKVPKDGLPYLQPSLLKKTNKLENKNRHDQESWESLTNSLSEEENKILSKLNIHLRCIQSNNSEAHEPPEIQSILTELVCITANSINCIPIKLSTEFLMNQDKVDSVRNTYKDMHKKIKDSEEKFAQNLEKLNELYNLSRRSTAQQELRFTDFISNQLNNDVESLANLKVDVRNLPHVFKKQVQTLENKEDASPLTSSKSNSASNLLSSTFSAPSNHHNHTSMAAMFKNQLAHEWVKSDEAEYDREITVNLQLNNDIKETIVPTFESCLCCRMYYVKVDIKFENHIGTVTAHVPIRIRKLES</sequence>
<evidence type="ECO:0000256" key="1">
    <source>
        <dbReference type="SAM" id="MobiDB-lite"/>
    </source>
</evidence>